<dbReference type="AlphaFoldDB" id="A0AA39S2I5"/>
<reference evidence="2" key="2">
    <citation type="submission" date="2023-06" db="EMBL/GenBank/DDBJ databases">
        <authorList>
            <person name="Swenson N.G."/>
            <person name="Wegrzyn J.L."/>
            <person name="Mcevoy S.L."/>
        </authorList>
    </citation>
    <scope>NUCLEOTIDE SEQUENCE</scope>
    <source>
        <strain evidence="2">NS2018</strain>
        <tissue evidence="2">Leaf</tissue>
    </source>
</reference>
<keyword evidence="3" id="KW-1185">Reference proteome</keyword>
<dbReference type="InterPro" id="IPR041577">
    <property type="entry name" value="RT_RNaseH_2"/>
</dbReference>
<dbReference type="PANTHER" id="PTHR48475">
    <property type="entry name" value="RIBONUCLEASE H"/>
    <property type="match status" value="1"/>
</dbReference>
<dbReference type="InterPro" id="IPR002156">
    <property type="entry name" value="RNaseH_domain"/>
</dbReference>
<sequence length="255" mass="28660">MKWDEESERAFRELQSYLSNPPLLVKPLPGDVLQLYLAVSDMATSATLVKECEGGIQRPIYYVSRSLNKTEKNYNQLEKLAFALVVVARKLHPYFQAHSIAVLTNLPLWQFMQRPNVSGKLVSWALELTQYDITFKPRVAIKRHALADFVAEFNGNPDFNLEGEPAAQTNNSVLIPGEEWPSQSSVWILFVDGAFNQHGCRAGIVLIDPEGIESSHCLRFEFRTTNNEAKYEALLAGLNATRELGAQFLAIKSDS</sequence>
<evidence type="ECO:0000313" key="3">
    <source>
        <dbReference type="Proteomes" id="UP001168877"/>
    </source>
</evidence>
<dbReference type="InterPro" id="IPR036397">
    <property type="entry name" value="RNaseH_sf"/>
</dbReference>
<evidence type="ECO:0000313" key="2">
    <source>
        <dbReference type="EMBL" id="KAK0583819.1"/>
    </source>
</evidence>
<dbReference type="EMBL" id="JAUESC010000383">
    <property type="protein sequence ID" value="KAK0583819.1"/>
    <property type="molecule type" value="Genomic_DNA"/>
</dbReference>
<name>A0AA39S2I5_ACESA</name>
<organism evidence="2 3">
    <name type="scientific">Acer saccharum</name>
    <name type="common">Sugar maple</name>
    <dbReference type="NCBI Taxonomy" id="4024"/>
    <lineage>
        <taxon>Eukaryota</taxon>
        <taxon>Viridiplantae</taxon>
        <taxon>Streptophyta</taxon>
        <taxon>Embryophyta</taxon>
        <taxon>Tracheophyta</taxon>
        <taxon>Spermatophyta</taxon>
        <taxon>Magnoliopsida</taxon>
        <taxon>eudicotyledons</taxon>
        <taxon>Gunneridae</taxon>
        <taxon>Pentapetalae</taxon>
        <taxon>rosids</taxon>
        <taxon>malvids</taxon>
        <taxon>Sapindales</taxon>
        <taxon>Sapindaceae</taxon>
        <taxon>Hippocastanoideae</taxon>
        <taxon>Acereae</taxon>
        <taxon>Acer</taxon>
    </lineage>
</organism>
<dbReference type="InterPro" id="IPR043502">
    <property type="entry name" value="DNA/RNA_pol_sf"/>
</dbReference>
<dbReference type="SUPFAM" id="SSF56672">
    <property type="entry name" value="DNA/RNA polymerases"/>
    <property type="match status" value="1"/>
</dbReference>
<dbReference type="PROSITE" id="PS50879">
    <property type="entry name" value="RNASE_H_1"/>
    <property type="match status" value="1"/>
</dbReference>
<dbReference type="SUPFAM" id="SSF53098">
    <property type="entry name" value="Ribonuclease H-like"/>
    <property type="match status" value="1"/>
</dbReference>
<dbReference type="GO" id="GO:0004523">
    <property type="term" value="F:RNA-DNA hybrid ribonuclease activity"/>
    <property type="evidence" value="ECO:0007669"/>
    <property type="project" value="InterPro"/>
</dbReference>
<gene>
    <name evidence="2" type="ORF">LWI29_003474</name>
</gene>
<comment type="caution">
    <text evidence="2">The sequence shown here is derived from an EMBL/GenBank/DDBJ whole genome shotgun (WGS) entry which is preliminary data.</text>
</comment>
<dbReference type="Proteomes" id="UP001168877">
    <property type="component" value="Unassembled WGS sequence"/>
</dbReference>
<evidence type="ECO:0000259" key="1">
    <source>
        <dbReference type="PROSITE" id="PS50879"/>
    </source>
</evidence>
<dbReference type="PANTHER" id="PTHR48475:SF2">
    <property type="entry name" value="RIBONUCLEASE H"/>
    <property type="match status" value="1"/>
</dbReference>
<dbReference type="Pfam" id="PF13456">
    <property type="entry name" value="RVT_3"/>
    <property type="match status" value="1"/>
</dbReference>
<accession>A0AA39S2I5</accession>
<dbReference type="InterPro" id="IPR012337">
    <property type="entry name" value="RNaseH-like_sf"/>
</dbReference>
<reference evidence="2" key="1">
    <citation type="journal article" date="2022" name="Plant J.">
        <title>Strategies of tolerance reflected in two North American maple genomes.</title>
        <authorList>
            <person name="McEvoy S.L."/>
            <person name="Sezen U.U."/>
            <person name="Trouern-Trend A."/>
            <person name="McMahon S.M."/>
            <person name="Schaberg P.G."/>
            <person name="Yang J."/>
            <person name="Wegrzyn J.L."/>
            <person name="Swenson N.G."/>
        </authorList>
    </citation>
    <scope>NUCLEOTIDE SEQUENCE</scope>
    <source>
        <strain evidence="2">NS2018</strain>
    </source>
</reference>
<dbReference type="GO" id="GO:0003676">
    <property type="term" value="F:nucleic acid binding"/>
    <property type="evidence" value="ECO:0007669"/>
    <property type="project" value="InterPro"/>
</dbReference>
<protein>
    <recommendedName>
        <fullName evidence="1">RNase H type-1 domain-containing protein</fullName>
    </recommendedName>
</protein>
<dbReference type="Gene3D" id="3.30.420.10">
    <property type="entry name" value="Ribonuclease H-like superfamily/Ribonuclease H"/>
    <property type="match status" value="1"/>
</dbReference>
<feature type="domain" description="RNase H type-1" evidence="1">
    <location>
        <begin position="183"/>
        <end position="255"/>
    </location>
</feature>
<dbReference type="Pfam" id="PF17919">
    <property type="entry name" value="RT_RNaseH_2"/>
    <property type="match status" value="1"/>
</dbReference>
<proteinExistence type="predicted"/>